<protein>
    <submittedName>
        <fullName evidence="1">DUF2064 domain-containing protein</fullName>
    </submittedName>
</protein>
<dbReference type="Proteomes" id="UP001631957">
    <property type="component" value="Unassembled WGS sequence"/>
</dbReference>
<dbReference type="PANTHER" id="PTHR36529:SF1">
    <property type="entry name" value="GLYCOSYLTRANSFERASE"/>
    <property type="match status" value="1"/>
</dbReference>
<organism evidence="1 2">
    <name type="scientific">Streptomyces niveiscabiei</name>
    <dbReference type="NCBI Taxonomy" id="164115"/>
    <lineage>
        <taxon>Bacteria</taxon>
        <taxon>Bacillati</taxon>
        <taxon>Actinomycetota</taxon>
        <taxon>Actinomycetes</taxon>
        <taxon>Kitasatosporales</taxon>
        <taxon>Streptomycetaceae</taxon>
        <taxon>Streptomyces</taxon>
    </lineage>
</organism>
<dbReference type="Pfam" id="PF09837">
    <property type="entry name" value="DUF2064"/>
    <property type="match status" value="1"/>
</dbReference>
<dbReference type="InterPro" id="IPR029044">
    <property type="entry name" value="Nucleotide-diphossugar_trans"/>
</dbReference>
<dbReference type="InterPro" id="IPR018641">
    <property type="entry name" value="Trfase_1_rSAM/seldom-assoc"/>
</dbReference>
<evidence type="ECO:0000313" key="2">
    <source>
        <dbReference type="Proteomes" id="UP001631957"/>
    </source>
</evidence>
<proteinExistence type="predicted"/>
<dbReference type="SUPFAM" id="SSF53448">
    <property type="entry name" value="Nucleotide-diphospho-sugar transferases"/>
    <property type="match status" value="1"/>
</dbReference>
<keyword evidence="2" id="KW-1185">Reference proteome</keyword>
<dbReference type="EMBL" id="JBJVNI010000001">
    <property type="protein sequence ID" value="MFM9607354.1"/>
    <property type="molecule type" value="Genomic_DNA"/>
</dbReference>
<reference evidence="1 2" key="1">
    <citation type="submission" date="2024-12" db="EMBL/GenBank/DDBJ databases">
        <title>Forecasting of Potato common scab and diversities of Pathogenic streptomyces spp. in china.</title>
        <authorList>
            <person name="Handique U."/>
            <person name="Wu J."/>
        </authorList>
    </citation>
    <scope>NUCLEOTIDE SEQUENCE [LARGE SCALE GENOMIC DNA]</scope>
    <source>
        <strain evidence="1 2">ZRIMU1530</strain>
    </source>
</reference>
<evidence type="ECO:0000313" key="1">
    <source>
        <dbReference type="EMBL" id="MFM9607354.1"/>
    </source>
</evidence>
<gene>
    <name evidence="1" type="ORF">ACKI18_01365</name>
</gene>
<dbReference type="Gene3D" id="3.90.550.10">
    <property type="entry name" value="Spore Coat Polysaccharide Biosynthesis Protein SpsA, Chain A"/>
    <property type="match status" value="1"/>
</dbReference>
<name>A0ABW9HJG0_9ACTN</name>
<sequence length="213" mass="21941">MAKSPLPGRAKTRLCPPCSPAQAARLAEAMLADTLAAVAAAPASWAAVALEGPAGPWLPPGVRVLPQRGQGLDERLEAAMGDVGAPAVVIAGDTPQVTPRLLGHALAALEQPGIDAVFGPTEDAGYWALGLRHPVAGVFTGVPMSAPTTERAQRDRLHALGLRVRELPRLRDVDTYDDARAVALAAPASRFAEALAATERALTRAASPGGRHG</sequence>
<comment type="caution">
    <text evidence="1">The sequence shown here is derived from an EMBL/GenBank/DDBJ whole genome shotgun (WGS) entry which is preliminary data.</text>
</comment>
<accession>A0ABW9HJG0</accession>
<dbReference type="PANTHER" id="PTHR36529">
    <property type="entry name" value="SLL1095 PROTEIN"/>
    <property type="match status" value="1"/>
</dbReference>
<dbReference type="RefSeq" id="WP_409120295.1">
    <property type="nucleotide sequence ID" value="NZ_JBJVNI010000001.1"/>
</dbReference>